<dbReference type="Pfam" id="PF15593">
    <property type="entry name" value="Imm42"/>
    <property type="match status" value="1"/>
</dbReference>
<dbReference type="EMBL" id="AYSJ01000011">
    <property type="protein sequence ID" value="ETS31711.1"/>
    <property type="molecule type" value="Genomic_DNA"/>
</dbReference>
<dbReference type="InterPro" id="IPR028958">
    <property type="entry name" value="Imm42"/>
</dbReference>
<evidence type="ECO:0000313" key="1">
    <source>
        <dbReference type="EMBL" id="ETS31711.1"/>
    </source>
</evidence>
<proteinExistence type="predicted"/>
<evidence type="ECO:0000313" key="2">
    <source>
        <dbReference type="Proteomes" id="UP000018957"/>
    </source>
</evidence>
<dbReference type="Proteomes" id="UP000018957">
    <property type="component" value="Unassembled WGS sequence"/>
</dbReference>
<protein>
    <submittedName>
        <fullName evidence="1">Uncharacterized protein</fullName>
    </submittedName>
</protein>
<name>W3V6Z6_9GAMM</name>
<comment type="caution">
    <text evidence="1">The sequence shown here is derived from an EMBL/GenBank/DDBJ whole genome shotgun (WGS) entry which is preliminary data.</text>
</comment>
<dbReference type="AlphaFoldDB" id="W3V6Z6"/>
<keyword evidence="2" id="KW-1185">Reference proteome</keyword>
<dbReference type="PATRIC" id="fig|1004151.3.peg.2473"/>
<dbReference type="RefSeq" id="WP_239002470.1">
    <property type="nucleotide sequence ID" value="NZ_AYSJ01000011.1"/>
</dbReference>
<organism evidence="1 2">
    <name type="scientific">Photorhabdus khanii NC19</name>
    <dbReference type="NCBI Taxonomy" id="1004151"/>
    <lineage>
        <taxon>Bacteria</taxon>
        <taxon>Pseudomonadati</taxon>
        <taxon>Pseudomonadota</taxon>
        <taxon>Gammaproteobacteria</taxon>
        <taxon>Enterobacterales</taxon>
        <taxon>Morganellaceae</taxon>
        <taxon>Photorhabdus</taxon>
    </lineage>
</organism>
<sequence length="92" mass="10861">MKSYLDVPEDFESSYIYKASTENIDDFGSSVFAVSYNDIVRIIGAKRRILRYDNNGCGYWEDIPKPDFYETKLYKDEVKEIIANIKKYYMSL</sequence>
<accession>W3V6Z6</accession>
<gene>
    <name evidence="1" type="ORF">PTE_02401</name>
</gene>
<reference evidence="1 2" key="1">
    <citation type="submission" date="2013-11" db="EMBL/GenBank/DDBJ databases">
        <title>Elucidation of the Photorhabdus temperata genome and generation of transposon mutant library to identify motility mutants.</title>
        <authorList>
            <person name="Hurst S.G.IV."/>
            <person name="Micheals B."/>
            <person name="Abebe-Akele F."/>
            <person name="Rowedder H."/>
            <person name="Bullock H."/>
            <person name="Jackobeck R."/>
            <person name="Janicki E."/>
            <person name="Tisa L.S."/>
        </authorList>
    </citation>
    <scope>NUCLEOTIDE SEQUENCE [LARGE SCALE GENOMIC DNA]</scope>
    <source>
        <strain evidence="1 2">NC19</strain>
    </source>
</reference>